<dbReference type="GO" id="GO:0008168">
    <property type="term" value="F:methyltransferase activity"/>
    <property type="evidence" value="ECO:0007669"/>
    <property type="project" value="UniProtKB-UniRule"/>
</dbReference>
<keyword evidence="4 7" id="KW-0812">Transmembrane</keyword>
<evidence type="ECO:0000256" key="7">
    <source>
        <dbReference type="RuleBase" id="RU366043"/>
    </source>
</evidence>
<evidence type="ECO:0000313" key="9">
    <source>
        <dbReference type="Proteomes" id="UP001188597"/>
    </source>
</evidence>
<dbReference type="PANTHER" id="PTHR10108">
    <property type="entry name" value="SAM-DEPENDENT METHYLTRANSFERASE"/>
    <property type="match status" value="1"/>
</dbReference>
<evidence type="ECO:0000256" key="4">
    <source>
        <dbReference type="ARBA" id="ARBA00022968"/>
    </source>
</evidence>
<name>A0AA88VJ60_9ASTE</name>
<evidence type="ECO:0000256" key="5">
    <source>
        <dbReference type="ARBA" id="ARBA00023180"/>
    </source>
</evidence>
<evidence type="ECO:0000313" key="8">
    <source>
        <dbReference type="EMBL" id="KAK3009038.1"/>
    </source>
</evidence>
<dbReference type="InterPro" id="IPR029063">
    <property type="entry name" value="SAM-dependent_MTases_sf"/>
</dbReference>
<keyword evidence="5 7" id="KW-0325">Glycoprotein</keyword>
<dbReference type="SUPFAM" id="SSF53335">
    <property type="entry name" value="S-adenosyl-L-methionine-dependent methyltransferases"/>
    <property type="match status" value="1"/>
</dbReference>
<dbReference type="EC" id="2.1.1.-" evidence="7"/>
<dbReference type="PANTHER" id="PTHR10108:SF1144">
    <property type="entry name" value="METHYLTRANSFERASE PMT10-RELATED"/>
    <property type="match status" value="1"/>
</dbReference>
<evidence type="ECO:0000256" key="2">
    <source>
        <dbReference type="ARBA" id="ARBA00008361"/>
    </source>
</evidence>
<evidence type="ECO:0000256" key="3">
    <source>
        <dbReference type="ARBA" id="ARBA00022603"/>
    </source>
</evidence>
<keyword evidence="9" id="KW-1185">Reference proteome</keyword>
<dbReference type="GO" id="GO:0005768">
    <property type="term" value="C:endosome"/>
    <property type="evidence" value="ECO:0007669"/>
    <property type="project" value="TreeGrafter"/>
</dbReference>
<accession>A0AA88VJ60</accession>
<proteinExistence type="inferred from homology"/>
<organism evidence="8 9">
    <name type="scientific">Escallonia herrerae</name>
    <dbReference type="NCBI Taxonomy" id="1293975"/>
    <lineage>
        <taxon>Eukaryota</taxon>
        <taxon>Viridiplantae</taxon>
        <taxon>Streptophyta</taxon>
        <taxon>Embryophyta</taxon>
        <taxon>Tracheophyta</taxon>
        <taxon>Spermatophyta</taxon>
        <taxon>Magnoliopsida</taxon>
        <taxon>eudicotyledons</taxon>
        <taxon>Gunneridae</taxon>
        <taxon>Pentapetalae</taxon>
        <taxon>asterids</taxon>
        <taxon>campanulids</taxon>
        <taxon>Escalloniales</taxon>
        <taxon>Escalloniaceae</taxon>
        <taxon>Escallonia</taxon>
    </lineage>
</organism>
<comment type="similarity">
    <text evidence="2 7">Belongs to the methyltransferase superfamily.</text>
</comment>
<dbReference type="Gene3D" id="3.40.50.150">
    <property type="entry name" value="Vaccinia Virus protein VP39"/>
    <property type="match status" value="1"/>
</dbReference>
<keyword evidence="3 7" id="KW-0489">Methyltransferase</keyword>
<dbReference type="InterPro" id="IPR004159">
    <property type="entry name" value="Put_SAM_MeTrfase"/>
</dbReference>
<protein>
    <recommendedName>
        <fullName evidence="7">Methyltransferase</fullName>
        <ecNumber evidence="7">2.1.1.-</ecNumber>
    </recommendedName>
</protein>
<dbReference type="Pfam" id="PF03141">
    <property type="entry name" value="Methyltransf_29"/>
    <property type="match status" value="1"/>
</dbReference>
<evidence type="ECO:0000256" key="1">
    <source>
        <dbReference type="ARBA" id="ARBA00004606"/>
    </source>
</evidence>
<sequence length="143" mass="16204">MATDFVVGDYDPSKIESVVNASYEEGRESGKARVRVWKFGACDESKRDYVPCEPFDTFYPRTYDLLNAASLFSVEQRRCNISAIILEMDRILRPGGRVYISDTVPVIEEIQEIAKAIGWVTFKFDSGEGPHASLKLLNCEKRL</sequence>
<reference evidence="8" key="1">
    <citation type="submission" date="2022-12" db="EMBL/GenBank/DDBJ databases">
        <title>Draft genome assemblies for two species of Escallonia (Escalloniales).</title>
        <authorList>
            <person name="Chanderbali A."/>
            <person name="Dervinis C."/>
            <person name="Anghel I."/>
            <person name="Soltis D."/>
            <person name="Soltis P."/>
            <person name="Zapata F."/>
        </authorList>
    </citation>
    <scope>NUCLEOTIDE SEQUENCE</scope>
    <source>
        <strain evidence="8">UCBG64.0493</strain>
        <tissue evidence="8">Leaf</tissue>
    </source>
</reference>
<dbReference type="Proteomes" id="UP001188597">
    <property type="component" value="Unassembled WGS sequence"/>
</dbReference>
<comment type="caution">
    <text evidence="8">The sequence shown here is derived from an EMBL/GenBank/DDBJ whole genome shotgun (WGS) entry which is preliminary data.</text>
</comment>
<gene>
    <name evidence="8" type="ORF">RJ639_014622</name>
</gene>
<keyword evidence="7" id="KW-0808">Transferase</keyword>
<evidence type="ECO:0000256" key="6">
    <source>
        <dbReference type="ARBA" id="ARBA00037847"/>
    </source>
</evidence>
<keyword evidence="4 7" id="KW-0735">Signal-anchor</keyword>
<dbReference type="GO" id="GO:0005802">
    <property type="term" value="C:trans-Golgi network"/>
    <property type="evidence" value="ECO:0007669"/>
    <property type="project" value="TreeGrafter"/>
</dbReference>
<comment type="subcellular location">
    <subcellularLocation>
        <location evidence="6">Endomembrane system</location>
        <topology evidence="6">Single-pass membrane protein</topology>
    </subcellularLocation>
    <subcellularLocation>
        <location evidence="1 7">Membrane</location>
        <topology evidence="1 7">Single-pass type II membrane protein</topology>
    </subcellularLocation>
</comment>
<dbReference type="GO" id="GO:0032259">
    <property type="term" value="P:methylation"/>
    <property type="evidence" value="ECO:0007669"/>
    <property type="project" value="UniProtKB-KW"/>
</dbReference>
<dbReference type="AlphaFoldDB" id="A0AA88VJ60"/>
<dbReference type="EMBL" id="JAVXUP010001687">
    <property type="protein sequence ID" value="KAK3009038.1"/>
    <property type="molecule type" value="Genomic_DNA"/>
</dbReference>
<dbReference type="GO" id="GO:0016020">
    <property type="term" value="C:membrane"/>
    <property type="evidence" value="ECO:0007669"/>
    <property type="project" value="UniProtKB-SubCell"/>
</dbReference>